<name>A0A8R7UN32_TRIUA</name>
<dbReference type="Proteomes" id="UP000015106">
    <property type="component" value="Chromosome 5"/>
</dbReference>
<dbReference type="Gramene" id="TuG1812G0500004692.01.T01">
    <property type="protein sequence ID" value="TuG1812G0500004692.01.T01.cds267441"/>
    <property type="gene ID" value="TuG1812G0500004692.01"/>
</dbReference>
<organism evidence="1 2">
    <name type="scientific">Triticum urartu</name>
    <name type="common">Red wild einkorn</name>
    <name type="synonym">Crithodium urartu</name>
    <dbReference type="NCBI Taxonomy" id="4572"/>
    <lineage>
        <taxon>Eukaryota</taxon>
        <taxon>Viridiplantae</taxon>
        <taxon>Streptophyta</taxon>
        <taxon>Embryophyta</taxon>
        <taxon>Tracheophyta</taxon>
        <taxon>Spermatophyta</taxon>
        <taxon>Magnoliopsida</taxon>
        <taxon>Liliopsida</taxon>
        <taxon>Poales</taxon>
        <taxon>Poaceae</taxon>
        <taxon>BOP clade</taxon>
        <taxon>Pooideae</taxon>
        <taxon>Triticodae</taxon>
        <taxon>Triticeae</taxon>
        <taxon>Triticinae</taxon>
        <taxon>Triticum</taxon>
    </lineage>
</organism>
<evidence type="ECO:0000313" key="1">
    <source>
        <dbReference type="EnsemblPlants" id="TuG1812G0500004692.01.T01.cds267441"/>
    </source>
</evidence>
<dbReference type="EnsemblPlants" id="TuG1812G0500004692.01.T01">
    <property type="protein sequence ID" value="TuG1812G0500004692.01.T01.cds267441"/>
    <property type="gene ID" value="TuG1812G0500004692.01"/>
</dbReference>
<reference evidence="1" key="2">
    <citation type="submission" date="2018-03" db="EMBL/GenBank/DDBJ databases">
        <title>The Triticum urartu genome reveals the dynamic nature of wheat genome evolution.</title>
        <authorList>
            <person name="Ling H."/>
            <person name="Ma B."/>
            <person name="Shi X."/>
            <person name="Liu H."/>
            <person name="Dong L."/>
            <person name="Sun H."/>
            <person name="Cao Y."/>
            <person name="Gao Q."/>
            <person name="Zheng S."/>
            <person name="Li Y."/>
            <person name="Yu Y."/>
            <person name="Du H."/>
            <person name="Qi M."/>
            <person name="Li Y."/>
            <person name="Yu H."/>
            <person name="Cui Y."/>
            <person name="Wang N."/>
            <person name="Chen C."/>
            <person name="Wu H."/>
            <person name="Zhao Y."/>
            <person name="Zhang J."/>
            <person name="Li Y."/>
            <person name="Zhou W."/>
            <person name="Zhang B."/>
            <person name="Hu W."/>
            <person name="Eijk M."/>
            <person name="Tang J."/>
            <person name="Witsenboer H."/>
            <person name="Zhao S."/>
            <person name="Li Z."/>
            <person name="Zhang A."/>
            <person name="Wang D."/>
            <person name="Liang C."/>
        </authorList>
    </citation>
    <scope>NUCLEOTIDE SEQUENCE [LARGE SCALE GENOMIC DNA]</scope>
    <source>
        <strain evidence="1">cv. G1812</strain>
    </source>
</reference>
<protein>
    <submittedName>
        <fullName evidence="1">Uncharacterized protein</fullName>
    </submittedName>
</protein>
<reference evidence="1" key="3">
    <citation type="submission" date="2022-06" db="UniProtKB">
        <authorList>
            <consortium name="EnsemblPlants"/>
        </authorList>
    </citation>
    <scope>IDENTIFICATION</scope>
</reference>
<reference evidence="2" key="1">
    <citation type="journal article" date="2013" name="Nature">
        <title>Draft genome of the wheat A-genome progenitor Triticum urartu.</title>
        <authorList>
            <person name="Ling H.Q."/>
            <person name="Zhao S."/>
            <person name="Liu D."/>
            <person name="Wang J."/>
            <person name="Sun H."/>
            <person name="Zhang C."/>
            <person name="Fan H."/>
            <person name="Li D."/>
            <person name="Dong L."/>
            <person name="Tao Y."/>
            <person name="Gao C."/>
            <person name="Wu H."/>
            <person name="Li Y."/>
            <person name="Cui Y."/>
            <person name="Guo X."/>
            <person name="Zheng S."/>
            <person name="Wang B."/>
            <person name="Yu K."/>
            <person name="Liang Q."/>
            <person name="Yang W."/>
            <person name="Lou X."/>
            <person name="Chen J."/>
            <person name="Feng M."/>
            <person name="Jian J."/>
            <person name="Zhang X."/>
            <person name="Luo G."/>
            <person name="Jiang Y."/>
            <person name="Liu J."/>
            <person name="Wang Z."/>
            <person name="Sha Y."/>
            <person name="Zhang B."/>
            <person name="Wu H."/>
            <person name="Tang D."/>
            <person name="Shen Q."/>
            <person name="Xue P."/>
            <person name="Zou S."/>
            <person name="Wang X."/>
            <person name="Liu X."/>
            <person name="Wang F."/>
            <person name="Yang Y."/>
            <person name="An X."/>
            <person name="Dong Z."/>
            <person name="Zhang K."/>
            <person name="Zhang X."/>
            <person name="Luo M.C."/>
            <person name="Dvorak J."/>
            <person name="Tong Y."/>
            <person name="Wang J."/>
            <person name="Yang H."/>
            <person name="Li Z."/>
            <person name="Wang D."/>
            <person name="Zhang A."/>
            <person name="Wang J."/>
        </authorList>
    </citation>
    <scope>NUCLEOTIDE SEQUENCE</scope>
    <source>
        <strain evidence="2">cv. G1812</strain>
    </source>
</reference>
<evidence type="ECO:0000313" key="2">
    <source>
        <dbReference type="Proteomes" id="UP000015106"/>
    </source>
</evidence>
<keyword evidence="2" id="KW-1185">Reference proteome</keyword>
<dbReference type="AlphaFoldDB" id="A0A8R7UN32"/>
<accession>A0A8R7UN32</accession>
<proteinExistence type="predicted"/>
<sequence>MSSYSKVDTKLQWLESSSSARYISRFNRRSVLEGPLVSSSANISSPRLPLCSTRHNSRFSSTSCIVGRSIPRSLTHFSAISTNFLKHHGAIFPSRSGSTIRSRMPFFWQLRAQYTRLACLSGRLGL</sequence>